<dbReference type="Gene3D" id="2.60.40.340">
    <property type="entry name" value="Rel homology domain (RHD), DNA-binding domain"/>
    <property type="match status" value="1"/>
</dbReference>
<name>A0A499U9N9_PLAST</name>
<dbReference type="PROSITE" id="PS50088">
    <property type="entry name" value="ANK_REPEAT"/>
    <property type="match status" value="2"/>
</dbReference>
<dbReference type="SUPFAM" id="SSF81296">
    <property type="entry name" value="E set domains"/>
    <property type="match status" value="1"/>
</dbReference>
<reference evidence="4" key="1">
    <citation type="journal article" date="2019" name="Proc. R. Soc. B">
        <title>Functional crosstalk across IMD and Toll pathways: insight into the evolution of incomplete immune cascades.</title>
        <authorList>
            <person name="Nishide Y."/>
            <person name="Kageyama D."/>
            <person name="Yokoi K."/>
            <person name="Jouraku A."/>
            <person name="Tanaka H."/>
            <person name="Futahashi R."/>
            <person name="Fukatsu T."/>
        </authorList>
    </citation>
    <scope>NUCLEOTIDE SEQUENCE</scope>
</reference>
<dbReference type="InterPro" id="IPR002110">
    <property type="entry name" value="Ankyrin_rpt"/>
</dbReference>
<dbReference type="InterPro" id="IPR037059">
    <property type="entry name" value="RHD_DNA_bind_dom_sf"/>
</dbReference>
<dbReference type="PANTHER" id="PTHR24169:SF28">
    <property type="entry name" value="NUCLEAR FACTOR NF-KAPPA-B P110 SUBUNIT"/>
    <property type="match status" value="1"/>
</dbReference>
<dbReference type="SMART" id="SM00248">
    <property type="entry name" value="ANK"/>
    <property type="match status" value="3"/>
</dbReference>
<dbReference type="GO" id="GO:0005737">
    <property type="term" value="C:cytoplasm"/>
    <property type="evidence" value="ECO:0007669"/>
    <property type="project" value="InterPro"/>
</dbReference>
<gene>
    <name evidence="4" type="primary">Relish</name>
</gene>
<dbReference type="GO" id="GO:0000978">
    <property type="term" value="F:RNA polymerase II cis-regulatory region sequence-specific DNA binding"/>
    <property type="evidence" value="ECO:0007669"/>
    <property type="project" value="TreeGrafter"/>
</dbReference>
<dbReference type="GO" id="GO:0000981">
    <property type="term" value="F:DNA-binding transcription factor activity, RNA polymerase II-specific"/>
    <property type="evidence" value="ECO:0007669"/>
    <property type="project" value="TreeGrafter"/>
</dbReference>
<dbReference type="Pfam" id="PF16179">
    <property type="entry name" value="RHD_dimer"/>
    <property type="match status" value="1"/>
</dbReference>
<dbReference type="AlphaFoldDB" id="A0A499U9N9"/>
<dbReference type="SUPFAM" id="SSF48403">
    <property type="entry name" value="Ankyrin repeat"/>
    <property type="match status" value="1"/>
</dbReference>
<dbReference type="Pfam" id="PF12796">
    <property type="entry name" value="Ank_2"/>
    <property type="match status" value="1"/>
</dbReference>
<evidence type="ECO:0000259" key="3">
    <source>
        <dbReference type="PROSITE" id="PS50254"/>
    </source>
</evidence>
<dbReference type="GO" id="GO:0048468">
    <property type="term" value="P:cell development"/>
    <property type="evidence" value="ECO:0007669"/>
    <property type="project" value="UniProtKB-ARBA"/>
</dbReference>
<proteinExistence type="evidence at transcript level"/>
<dbReference type="InterPro" id="IPR032397">
    <property type="entry name" value="RHD_dimer"/>
</dbReference>
<protein>
    <submittedName>
        <fullName evidence="4">Protein relish</fullName>
    </submittedName>
</protein>
<dbReference type="PANTHER" id="PTHR24169">
    <property type="entry name" value="NUCLEAR FACTOR NF-KAPPA-B PROTEIN"/>
    <property type="match status" value="1"/>
</dbReference>
<sequence length="716" mass="82046">MHDYDDNGSLGYCSDQQYSPEHNIWLPHPDQNSAWIEFTEEPADYRYRYLKEKYHGHIVGVSSPATKKKDLCKFPKLKLYNYSGSAIVRVWLISPPLDKLQPHFHKLARKLPKGELKLEPHDFRACEENNYEVTLDYLHIVHAVTNDESDINVYRKKKAHIESELFDPPRSVPISIKEEKEEIKQIDKNQSYFYIQVFDENTRMSICQPAISNKIKNLHNAETGALRIVNCSRIFGTCRGDDEVFIFVEKISKDVQVRFFTLDNNNKKVWEAPAKFGPQNVHHQLGIVFRTPRFEQNIDKDVQAYFELHRTSDGAVSDKYPFTYKPHEDYKCNDMAKKRPHSPEVMSSEDKYIPYTVTSFNSKRIKEESKSPDSTTHIQAVTNIAHYDPCMVSLDMSNNTLQPIDALFNSEISNILDSMQQNELGQNAMSVGLMENSESTWPTMTYQDILLDEASPLFKSLGQNINFDSVSSTDDDTDEDLENVIVAEGQIGFCQKPLSANDDNPGRFNGVSTSEVKSGRKSSQSEELLSAINNKKPLPEYKKLLETTDDINTVDYEGNSALHYAVRSSTEYLIPILEREDLDKNLKNLWGDNPLLEAVRSDNMEIVKLLLEKDFEPNIKNSRTGETPLHLAVSNGNCLMVELLLKHGADPFLDNNSDKSAYEYSLDCNKKQRRQMFFLMQKNMFQKRKSFCSKEASDSSESELVSKLNDLTVSTS</sequence>
<dbReference type="SUPFAM" id="SSF49417">
    <property type="entry name" value="p53-like transcription factors"/>
    <property type="match status" value="1"/>
</dbReference>
<evidence type="ECO:0000256" key="2">
    <source>
        <dbReference type="SAM" id="MobiDB-lite"/>
    </source>
</evidence>
<keyword evidence="1" id="KW-0040">ANK repeat</keyword>
<dbReference type="InterPro" id="IPR013783">
    <property type="entry name" value="Ig-like_fold"/>
</dbReference>
<feature type="domain" description="RHD" evidence="3">
    <location>
        <begin position="31"/>
        <end position="222"/>
    </location>
</feature>
<dbReference type="InterPro" id="IPR036770">
    <property type="entry name" value="Ankyrin_rpt-contain_sf"/>
</dbReference>
<organism evidence="4">
    <name type="scientific">Plautia stali</name>
    <name type="common">Stink bug</name>
    <dbReference type="NCBI Taxonomy" id="106108"/>
    <lineage>
        <taxon>Eukaryota</taxon>
        <taxon>Metazoa</taxon>
        <taxon>Ecdysozoa</taxon>
        <taxon>Arthropoda</taxon>
        <taxon>Hexapoda</taxon>
        <taxon>Insecta</taxon>
        <taxon>Pterygota</taxon>
        <taxon>Neoptera</taxon>
        <taxon>Paraneoptera</taxon>
        <taxon>Hemiptera</taxon>
        <taxon>Heteroptera</taxon>
        <taxon>Panheteroptera</taxon>
        <taxon>Pentatomomorpha</taxon>
        <taxon>Pentatomoidea</taxon>
        <taxon>Pentatomidae</taxon>
        <taxon>Pentatominae</taxon>
        <taxon>Plautia</taxon>
    </lineage>
</organism>
<evidence type="ECO:0000313" key="4">
    <source>
        <dbReference type="EMBL" id="BBE08140.1"/>
    </source>
</evidence>
<dbReference type="InterPro" id="IPR008967">
    <property type="entry name" value="p53-like_TF_DNA-bd_sf"/>
</dbReference>
<feature type="compositionally biased region" description="Polar residues" evidence="2">
    <location>
        <begin position="510"/>
        <end position="527"/>
    </location>
</feature>
<dbReference type="Gene3D" id="2.60.40.10">
    <property type="entry name" value="Immunoglobulins"/>
    <property type="match status" value="1"/>
</dbReference>
<dbReference type="PROSITE" id="PS50297">
    <property type="entry name" value="ANK_REP_REGION"/>
    <property type="match status" value="2"/>
</dbReference>
<dbReference type="InterPro" id="IPR000451">
    <property type="entry name" value="NFkB/Dor"/>
</dbReference>
<dbReference type="InterPro" id="IPR011539">
    <property type="entry name" value="RHD_DNA_bind_dom"/>
</dbReference>
<dbReference type="SMART" id="SM00429">
    <property type="entry name" value="IPT"/>
    <property type="match status" value="1"/>
</dbReference>
<dbReference type="PROSITE" id="PS50254">
    <property type="entry name" value="REL_2"/>
    <property type="match status" value="1"/>
</dbReference>
<dbReference type="Gene3D" id="1.25.40.20">
    <property type="entry name" value="Ankyrin repeat-containing domain"/>
    <property type="match status" value="1"/>
</dbReference>
<dbReference type="EMBL" id="LC384131">
    <property type="protein sequence ID" value="BBE08140.1"/>
    <property type="molecule type" value="mRNA"/>
</dbReference>
<feature type="repeat" description="ANK" evidence="1">
    <location>
        <begin position="590"/>
        <end position="622"/>
    </location>
</feature>
<evidence type="ECO:0000256" key="1">
    <source>
        <dbReference type="PROSITE-ProRule" id="PRU00023"/>
    </source>
</evidence>
<accession>A0A499U9N9</accession>
<dbReference type="InterPro" id="IPR002909">
    <property type="entry name" value="IPT_dom"/>
</dbReference>
<feature type="repeat" description="ANK" evidence="1">
    <location>
        <begin position="624"/>
        <end position="656"/>
    </location>
</feature>
<dbReference type="InterPro" id="IPR014756">
    <property type="entry name" value="Ig_E-set"/>
</dbReference>
<dbReference type="Pfam" id="PF00554">
    <property type="entry name" value="RHD_DNA_bind"/>
    <property type="match status" value="1"/>
</dbReference>
<feature type="region of interest" description="Disordered" evidence="2">
    <location>
        <begin position="497"/>
        <end position="527"/>
    </location>
</feature>
<dbReference type="PRINTS" id="PR00057">
    <property type="entry name" value="NFKBTNSCPFCT"/>
</dbReference>
<dbReference type="GO" id="GO:0048731">
    <property type="term" value="P:system development"/>
    <property type="evidence" value="ECO:0007669"/>
    <property type="project" value="UniProtKB-ARBA"/>
</dbReference>